<reference evidence="2" key="1">
    <citation type="journal article" date="2014" name="Int. J. Syst. Evol. Microbiol.">
        <title>Complete genome sequence of Corynebacterium casei LMG S-19264T (=DSM 44701T), isolated from a smear-ripened cheese.</title>
        <authorList>
            <consortium name="US DOE Joint Genome Institute (JGI-PGF)"/>
            <person name="Walter F."/>
            <person name="Albersmeier A."/>
            <person name="Kalinowski J."/>
            <person name="Ruckert C."/>
        </authorList>
    </citation>
    <scope>NUCLEOTIDE SEQUENCE</scope>
    <source>
        <strain evidence="2">JCM 4391</strain>
    </source>
</reference>
<feature type="region of interest" description="Disordered" evidence="1">
    <location>
        <begin position="1"/>
        <end position="104"/>
    </location>
</feature>
<gene>
    <name evidence="2" type="ORF">GCM10010274_62860</name>
</gene>
<dbReference type="EMBL" id="BMTP01000025">
    <property type="protein sequence ID" value="GGU65584.1"/>
    <property type="molecule type" value="Genomic_DNA"/>
</dbReference>
<keyword evidence="3" id="KW-1185">Reference proteome</keyword>
<accession>A0A918I3A3</accession>
<sequence>MQRNGHLPGFREHNAGHEASGEQNGGGDARLDHCQPDPEGDHSPRIADRATDPGQRQEGVQRCLPFRDRLPDQREDEPVDDLLGDRFAGLQGPAQGGAGLLRGG</sequence>
<feature type="compositionally biased region" description="Basic and acidic residues" evidence="1">
    <location>
        <begin position="9"/>
        <end position="20"/>
    </location>
</feature>
<reference evidence="2" key="2">
    <citation type="submission" date="2020-09" db="EMBL/GenBank/DDBJ databases">
        <authorList>
            <person name="Sun Q."/>
            <person name="Ohkuma M."/>
        </authorList>
    </citation>
    <scope>NUCLEOTIDE SEQUENCE</scope>
    <source>
        <strain evidence="2">JCM 4391</strain>
    </source>
</reference>
<proteinExistence type="predicted"/>
<feature type="compositionally biased region" description="Gly residues" evidence="1">
    <location>
        <begin position="94"/>
        <end position="104"/>
    </location>
</feature>
<evidence type="ECO:0000313" key="2">
    <source>
        <dbReference type="EMBL" id="GGU65584.1"/>
    </source>
</evidence>
<comment type="caution">
    <text evidence="2">The sequence shown here is derived from an EMBL/GenBank/DDBJ whole genome shotgun (WGS) entry which is preliminary data.</text>
</comment>
<evidence type="ECO:0000313" key="3">
    <source>
        <dbReference type="Proteomes" id="UP000636661"/>
    </source>
</evidence>
<dbReference type="AlphaFoldDB" id="A0A918I3A3"/>
<organism evidence="2 3">
    <name type="scientific">Streptomyces lavendofoliae</name>
    <dbReference type="NCBI Taxonomy" id="67314"/>
    <lineage>
        <taxon>Bacteria</taxon>
        <taxon>Bacillati</taxon>
        <taxon>Actinomycetota</taxon>
        <taxon>Actinomycetes</taxon>
        <taxon>Kitasatosporales</taxon>
        <taxon>Streptomycetaceae</taxon>
        <taxon>Streptomyces</taxon>
    </lineage>
</organism>
<protein>
    <submittedName>
        <fullName evidence="2">Uncharacterized protein</fullName>
    </submittedName>
</protein>
<feature type="compositionally biased region" description="Basic and acidic residues" evidence="1">
    <location>
        <begin position="29"/>
        <end position="51"/>
    </location>
</feature>
<dbReference type="Proteomes" id="UP000636661">
    <property type="component" value="Unassembled WGS sequence"/>
</dbReference>
<evidence type="ECO:0000256" key="1">
    <source>
        <dbReference type="SAM" id="MobiDB-lite"/>
    </source>
</evidence>
<name>A0A918I3A3_9ACTN</name>